<feature type="region of interest" description="Disordered" evidence="1">
    <location>
        <begin position="147"/>
        <end position="209"/>
    </location>
</feature>
<reference evidence="4" key="1">
    <citation type="submission" date="2016-07" db="EMBL/GenBank/DDBJ databases">
        <authorList>
            <person name="Florea S."/>
            <person name="Webb J.S."/>
            <person name="Jaromczyk J."/>
            <person name="Schardl C.L."/>
        </authorList>
    </citation>
    <scope>NUCLEOTIDE SEQUENCE [LARGE SCALE GENOMIC DNA]</scope>
    <source>
        <strain evidence="4">IPBSL-7</strain>
    </source>
</reference>
<feature type="signal peptide" evidence="2">
    <location>
        <begin position="1"/>
        <end position="30"/>
    </location>
</feature>
<feature type="compositionally biased region" description="Low complexity" evidence="1">
    <location>
        <begin position="160"/>
        <end position="170"/>
    </location>
</feature>
<dbReference type="EMBL" id="MBQD01000005">
    <property type="protein sequence ID" value="OCL36856.1"/>
    <property type="molecule type" value="Genomic_DNA"/>
</dbReference>
<name>A0A1C0ARA3_9ACTN</name>
<dbReference type="AlphaFoldDB" id="A0A1C0ARA3"/>
<dbReference type="PROSITE" id="PS51318">
    <property type="entry name" value="TAT"/>
    <property type="match status" value="1"/>
</dbReference>
<organism evidence="3 4">
    <name type="scientific">Tessaracoccus lapidicaptus</name>
    <dbReference type="NCBI Taxonomy" id="1427523"/>
    <lineage>
        <taxon>Bacteria</taxon>
        <taxon>Bacillati</taxon>
        <taxon>Actinomycetota</taxon>
        <taxon>Actinomycetes</taxon>
        <taxon>Propionibacteriales</taxon>
        <taxon>Propionibacteriaceae</taxon>
        <taxon>Tessaracoccus</taxon>
    </lineage>
</organism>
<sequence length="209" mass="21140">MSSTLQRRLALSTAALVALGVIAVAPSAHADGTAAECVAAGNVWVHVEYDETVTGACATEFATGGEAMVSAGLLESEPSWVTELLGRTAEDPEWWSLWTKEAGEDGAFGDWAFSMVGIADLEPSAGSVIGWRLLPDWNLDAEAPTVDPVEGVDLSPEPETPAAGDGTTDPDTPDRDDDGSTDGGSTDGGAAPTGGEAAPASPGLPSTGN</sequence>
<proteinExistence type="predicted"/>
<keyword evidence="2" id="KW-0732">Signal</keyword>
<dbReference type="RefSeq" id="WP_068750030.1">
    <property type="nucleotide sequence ID" value="NZ_LR214441.1"/>
</dbReference>
<evidence type="ECO:0000313" key="3">
    <source>
        <dbReference type="EMBL" id="OCL36856.1"/>
    </source>
</evidence>
<keyword evidence="4" id="KW-1185">Reference proteome</keyword>
<protein>
    <submittedName>
        <fullName evidence="3">Uncharacterized protein</fullName>
    </submittedName>
</protein>
<comment type="caution">
    <text evidence="3">The sequence shown here is derived from an EMBL/GenBank/DDBJ whole genome shotgun (WGS) entry which is preliminary data.</text>
</comment>
<dbReference type="Proteomes" id="UP000093501">
    <property type="component" value="Unassembled WGS sequence"/>
</dbReference>
<accession>A0A1C0ARA3</accession>
<dbReference type="InterPro" id="IPR006311">
    <property type="entry name" value="TAT_signal"/>
</dbReference>
<evidence type="ECO:0000313" key="4">
    <source>
        <dbReference type="Proteomes" id="UP000093501"/>
    </source>
</evidence>
<feature type="compositionally biased region" description="Low complexity" evidence="1">
    <location>
        <begin position="188"/>
        <end position="203"/>
    </location>
</feature>
<evidence type="ECO:0000256" key="2">
    <source>
        <dbReference type="SAM" id="SignalP"/>
    </source>
</evidence>
<feature type="chain" id="PRO_5044267641" evidence="2">
    <location>
        <begin position="31"/>
        <end position="209"/>
    </location>
</feature>
<evidence type="ECO:0000256" key="1">
    <source>
        <dbReference type="SAM" id="MobiDB-lite"/>
    </source>
</evidence>
<gene>
    <name evidence="3" type="ORF">BCR15_13020</name>
</gene>